<keyword evidence="3" id="KW-1185">Reference proteome</keyword>
<organism evidence="2 3">
    <name type="scientific">Dissostichus mawsoni</name>
    <name type="common">Antarctic cod</name>
    <dbReference type="NCBI Taxonomy" id="36200"/>
    <lineage>
        <taxon>Eukaryota</taxon>
        <taxon>Metazoa</taxon>
        <taxon>Chordata</taxon>
        <taxon>Craniata</taxon>
        <taxon>Vertebrata</taxon>
        <taxon>Euteleostomi</taxon>
        <taxon>Actinopterygii</taxon>
        <taxon>Neopterygii</taxon>
        <taxon>Teleostei</taxon>
        <taxon>Neoteleostei</taxon>
        <taxon>Acanthomorphata</taxon>
        <taxon>Eupercaria</taxon>
        <taxon>Perciformes</taxon>
        <taxon>Notothenioidei</taxon>
        <taxon>Nototheniidae</taxon>
        <taxon>Dissostichus</taxon>
    </lineage>
</organism>
<feature type="region of interest" description="Disordered" evidence="1">
    <location>
        <begin position="40"/>
        <end position="107"/>
    </location>
</feature>
<dbReference type="AlphaFoldDB" id="A0A7J5ZKX3"/>
<reference evidence="2 3" key="1">
    <citation type="submission" date="2020-03" db="EMBL/GenBank/DDBJ databases">
        <title>Dissostichus mawsoni Genome sequencing and assembly.</title>
        <authorList>
            <person name="Park H."/>
        </authorList>
    </citation>
    <scope>NUCLEOTIDE SEQUENCE [LARGE SCALE GENOMIC DNA]</scope>
    <source>
        <strain evidence="2">DM0001</strain>
        <tissue evidence="2">Muscle</tissue>
    </source>
</reference>
<evidence type="ECO:0000313" key="3">
    <source>
        <dbReference type="Proteomes" id="UP000518266"/>
    </source>
</evidence>
<dbReference type="OrthoDB" id="8609993at2759"/>
<protein>
    <submittedName>
        <fullName evidence="2">Uncharacterized protein</fullName>
    </submittedName>
</protein>
<evidence type="ECO:0000313" key="2">
    <source>
        <dbReference type="EMBL" id="KAF3861018.1"/>
    </source>
</evidence>
<gene>
    <name evidence="2" type="ORF">F7725_001273</name>
</gene>
<sequence>MRPLLLQPTMNDTYAVVNKNKHPPSKDPAYSVVATRSNRTLPPASHHYDNDPSGASASAPVYSTVRPRSKPHSLPLSATPIYDIAAPPPTTAGGGLTVASRSPEDPETLRLHGADWRDELVYRTLLDRSERGSAVAMETISATMPGLCSLMLF</sequence>
<evidence type="ECO:0000256" key="1">
    <source>
        <dbReference type="SAM" id="MobiDB-lite"/>
    </source>
</evidence>
<proteinExistence type="predicted"/>
<comment type="caution">
    <text evidence="2">The sequence shown here is derived from an EMBL/GenBank/DDBJ whole genome shotgun (WGS) entry which is preliminary data.</text>
</comment>
<dbReference type="EMBL" id="JAAKFY010000002">
    <property type="protein sequence ID" value="KAF3861018.1"/>
    <property type="molecule type" value="Genomic_DNA"/>
</dbReference>
<accession>A0A7J5ZKX3</accession>
<dbReference type="Proteomes" id="UP000518266">
    <property type="component" value="Unassembled WGS sequence"/>
</dbReference>
<name>A0A7J5ZKX3_DISMA</name>